<dbReference type="Proteomes" id="UP000018439">
    <property type="component" value="Chromosome"/>
</dbReference>
<dbReference type="InterPro" id="IPR036291">
    <property type="entry name" value="NAD(P)-bd_dom_sf"/>
</dbReference>
<accession>F3ZS89</accession>
<dbReference type="UniPathway" id="UPA00098">
    <property type="reaction ID" value="UER00361"/>
</dbReference>
<dbReference type="Pfam" id="PF03807">
    <property type="entry name" value="F420_oxidored"/>
    <property type="match status" value="1"/>
</dbReference>
<dbReference type="EMBL" id="CM001167">
    <property type="protein sequence ID" value="EGJ70826.1"/>
    <property type="molecule type" value="Genomic_DNA"/>
</dbReference>
<feature type="domain" description="Pyrroline-5-carboxylate reductase catalytic N-terminal" evidence="7">
    <location>
        <begin position="2"/>
        <end position="96"/>
    </location>
</feature>
<evidence type="ECO:0000256" key="4">
    <source>
        <dbReference type="HAMAP-Rule" id="MF_01925"/>
    </source>
</evidence>
<gene>
    <name evidence="4" type="primary">proC</name>
    <name evidence="9" type="ORF">Bcop_0608</name>
</gene>
<evidence type="ECO:0000256" key="5">
    <source>
        <dbReference type="NCBIfam" id="TIGR00112"/>
    </source>
</evidence>
<dbReference type="eggNOG" id="COG0345">
    <property type="taxonomic scope" value="Bacteria"/>
</dbReference>
<dbReference type="InterPro" id="IPR028939">
    <property type="entry name" value="P5C_Rdtase_cat_N"/>
</dbReference>
<dbReference type="OrthoDB" id="9805754at2"/>
<feature type="binding site" evidence="6">
    <location>
        <begin position="69"/>
        <end position="72"/>
    </location>
    <ligand>
        <name>NADP(+)</name>
        <dbReference type="ChEBI" id="CHEBI:58349"/>
    </ligand>
</feature>
<dbReference type="AlphaFoldDB" id="F3ZS89"/>
<sequence length="257" mass="27838">MKITIIGTGNMGGAIAKGLASQPISEISKICITNRSIDKLEKLHAEFPNLIIEEKSEEAIKDADLIILAVKPWIVEPILQELKFSPNQILASVAAGITFKQMEEWCKGTQRFYRIIPNTAITYQASMNIIASYNTNPKEDDLILSIFNHLGSSIIIPESKMAAATSISSCGIAYLFKYIQASMQAGIELGLTSQEAIQLTAQTAIGAGSIFIQDKNAHPSVEMDRVSTPGGLTIKGLNELDKKGFPSAIIEAIKKSI</sequence>
<dbReference type="HAMAP" id="MF_01925">
    <property type="entry name" value="P5C_reductase"/>
    <property type="match status" value="1"/>
</dbReference>
<comment type="similarity">
    <text evidence="1 4">Belongs to the pyrroline-5-carboxylate reductase family.</text>
</comment>
<dbReference type="EC" id="1.5.1.2" evidence="4 5"/>
<feature type="binding site" evidence="6">
    <location>
        <begin position="6"/>
        <end position="11"/>
    </location>
    <ligand>
        <name>NADP(+)</name>
        <dbReference type="ChEBI" id="CHEBI:58349"/>
    </ligand>
</feature>
<keyword evidence="4" id="KW-0641">Proline biosynthesis</keyword>
<evidence type="ECO:0000313" key="9">
    <source>
        <dbReference type="EMBL" id="EGJ70826.1"/>
    </source>
</evidence>
<dbReference type="SUPFAM" id="SSF48179">
    <property type="entry name" value="6-phosphogluconate dehydrogenase C-terminal domain-like"/>
    <property type="match status" value="1"/>
</dbReference>
<dbReference type="PANTHER" id="PTHR11645:SF0">
    <property type="entry name" value="PYRROLINE-5-CARBOXYLATE REDUCTASE 3"/>
    <property type="match status" value="1"/>
</dbReference>
<proteinExistence type="inferred from homology"/>
<dbReference type="Gene3D" id="1.10.3730.10">
    <property type="entry name" value="ProC C-terminal domain-like"/>
    <property type="match status" value="1"/>
</dbReference>
<comment type="function">
    <text evidence="4">Catalyzes the reduction of 1-pyrroline-5-carboxylate (PCA) to L-proline.</text>
</comment>
<dbReference type="PANTHER" id="PTHR11645">
    <property type="entry name" value="PYRROLINE-5-CARBOXYLATE REDUCTASE"/>
    <property type="match status" value="1"/>
</dbReference>
<comment type="subcellular location">
    <subcellularLocation>
        <location evidence="4">Cytoplasm</location>
    </subcellularLocation>
</comment>
<dbReference type="GO" id="GO:0055129">
    <property type="term" value="P:L-proline biosynthetic process"/>
    <property type="evidence" value="ECO:0007669"/>
    <property type="project" value="UniProtKB-UniRule"/>
</dbReference>
<dbReference type="InterPro" id="IPR008927">
    <property type="entry name" value="6-PGluconate_DH-like_C_sf"/>
</dbReference>
<organism evidence="9 10">
    <name type="scientific">Bacteroides coprosuis DSM 18011</name>
    <dbReference type="NCBI Taxonomy" id="679937"/>
    <lineage>
        <taxon>Bacteria</taxon>
        <taxon>Pseudomonadati</taxon>
        <taxon>Bacteroidota</taxon>
        <taxon>Bacteroidia</taxon>
        <taxon>Bacteroidales</taxon>
        <taxon>Bacteroidaceae</taxon>
        <taxon>Bacteroides</taxon>
    </lineage>
</organism>
<comment type="pathway">
    <text evidence="4">Amino-acid biosynthesis; L-proline biosynthesis; L-proline from L-glutamate 5-semialdehyde: step 1/1.</text>
</comment>
<feature type="domain" description="Pyrroline-5-carboxylate reductase dimerisation" evidence="8">
    <location>
        <begin position="158"/>
        <end position="256"/>
    </location>
</feature>
<dbReference type="NCBIfam" id="TIGR00112">
    <property type="entry name" value="proC"/>
    <property type="match status" value="1"/>
</dbReference>
<dbReference type="Gene3D" id="3.40.50.720">
    <property type="entry name" value="NAD(P)-binding Rossmann-like Domain"/>
    <property type="match status" value="1"/>
</dbReference>
<dbReference type="GO" id="GO:0005737">
    <property type="term" value="C:cytoplasm"/>
    <property type="evidence" value="ECO:0007669"/>
    <property type="project" value="UniProtKB-SubCell"/>
</dbReference>
<reference evidence="9 10" key="1">
    <citation type="journal article" date="2011" name="Stand. Genomic Sci.">
        <title>Non-contiguous finished genome sequence of Bacteroides coprosuis type strain (PC139).</title>
        <authorList>
            <person name="Land M."/>
            <person name="Held B."/>
            <person name="Gronow S."/>
            <person name="Abt B."/>
            <person name="Lucas S."/>
            <person name="Del Rio T.G."/>
            <person name="Nolan M."/>
            <person name="Tice H."/>
            <person name="Cheng J.F."/>
            <person name="Pitluck S."/>
            <person name="Liolios K."/>
            <person name="Pagani I."/>
            <person name="Ivanova N."/>
            <person name="Mavromatis K."/>
            <person name="Mikhailova N."/>
            <person name="Pati A."/>
            <person name="Tapia R."/>
            <person name="Han C."/>
            <person name="Goodwin L."/>
            <person name="Chen A."/>
            <person name="Palaniappan K."/>
            <person name="Hauser L."/>
            <person name="Brambilla E.M."/>
            <person name="Rohde M."/>
            <person name="Goker M."/>
            <person name="Detter J.C."/>
            <person name="Woyke T."/>
            <person name="Bristow J."/>
            <person name="Eisen J.A."/>
            <person name="Markowitz V."/>
            <person name="Hugenholtz P."/>
            <person name="Kyrpides N.C."/>
            <person name="Klenk H.P."/>
            <person name="Lapidus A."/>
        </authorList>
    </citation>
    <scope>NUCLEOTIDE SEQUENCE [LARGE SCALE GENOMIC DNA]</scope>
    <source>
        <strain evidence="9 10">DSM 18011</strain>
    </source>
</reference>
<comment type="catalytic activity">
    <reaction evidence="4">
        <text>L-proline + NAD(+) = (S)-1-pyrroline-5-carboxylate + NADH + 2 H(+)</text>
        <dbReference type="Rhea" id="RHEA:14105"/>
        <dbReference type="ChEBI" id="CHEBI:15378"/>
        <dbReference type="ChEBI" id="CHEBI:17388"/>
        <dbReference type="ChEBI" id="CHEBI:57540"/>
        <dbReference type="ChEBI" id="CHEBI:57945"/>
        <dbReference type="ChEBI" id="CHEBI:60039"/>
        <dbReference type="EC" id="1.5.1.2"/>
    </reaction>
</comment>
<evidence type="ECO:0000256" key="2">
    <source>
        <dbReference type="ARBA" id="ARBA00022857"/>
    </source>
</evidence>
<evidence type="ECO:0000259" key="7">
    <source>
        <dbReference type="Pfam" id="PF03807"/>
    </source>
</evidence>
<dbReference type="STRING" id="679937.Bcop_0608"/>
<dbReference type="SUPFAM" id="SSF51735">
    <property type="entry name" value="NAD(P)-binding Rossmann-fold domains"/>
    <property type="match status" value="1"/>
</dbReference>
<keyword evidence="2 4" id="KW-0521">NADP</keyword>
<keyword evidence="3 4" id="KW-0560">Oxidoreductase</keyword>
<keyword evidence="10" id="KW-1185">Reference proteome</keyword>
<name>F3ZS89_9BACE</name>
<dbReference type="Pfam" id="PF14748">
    <property type="entry name" value="P5CR_dimer"/>
    <property type="match status" value="1"/>
</dbReference>
<protein>
    <recommendedName>
        <fullName evidence="4 5">Pyrroline-5-carboxylate reductase</fullName>
        <shortName evidence="4">P5C reductase</shortName>
        <shortName evidence="4">P5CR</shortName>
        <ecNumber evidence="4 5">1.5.1.2</ecNumber>
    </recommendedName>
    <alternativeName>
        <fullName evidence="4">PCA reductase</fullName>
    </alternativeName>
</protein>
<evidence type="ECO:0000256" key="6">
    <source>
        <dbReference type="PIRSR" id="PIRSR000193-1"/>
    </source>
</evidence>
<evidence type="ECO:0000256" key="3">
    <source>
        <dbReference type="ARBA" id="ARBA00023002"/>
    </source>
</evidence>
<evidence type="ECO:0000259" key="8">
    <source>
        <dbReference type="Pfam" id="PF14748"/>
    </source>
</evidence>
<comment type="catalytic activity">
    <reaction evidence="4">
        <text>L-proline + NADP(+) = (S)-1-pyrroline-5-carboxylate + NADPH + 2 H(+)</text>
        <dbReference type="Rhea" id="RHEA:14109"/>
        <dbReference type="ChEBI" id="CHEBI:15378"/>
        <dbReference type="ChEBI" id="CHEBI:17388"/>
        <dbReference type="ChEBI" id="CHEBI:57783"/>
        <dbReference type="ChEBI" id="CHEBI:58349"/>
        <dbReference type="ChEBI" id="CHEBI:60039"/>
        <dbReference type="EC" id="1.5.1.2"/>
    </reaction>
</comment>
<keyword evidence="4" id="KW-0028">Amino-acid biosynthesis</keyword>
<dbReference type="InterPro" id="IPR000304">
    <property type="entry name" value="Pyrroline-COOH_reductase"/>
</dbReference>
<keyword evidence="4" id="KW-0963">Cytoplasm</keyword>
<dbReference type="HOGENOM" id="CLU_042344_1_2_10"/>
<dbReference type="InterPro" id="IPR029036">
    <property type="entry name" value="P5CR_dimer"/>
</dbReference>
<dbReference type="PIRSF" id="PIRSF000193">
    <property type="entry name" value="Pyrrol-5-carb_rd"/>
    <property type="match status" value="1"/>
</dbReference>
<evidence type="ECO:0000256" key="1">
    <source>
        <dbReference type="ARBA" id="ARBA00005525"/>
    </source>
</evidence>
<evidence type="ECO:0000313" key="10">
    <source>
        <dbReference type="Proteomes" id="UP000018439"/>
    </source>
</evidence>
<dbReference type="GO" id="GO:0004735">
    <property type="term" value="F:pyrroline-5-carboxylate reductase activity"/>
    <property type="evidence" value="ECO:0007669"/>
    <property type="project" value="UniProtKB-UniRule"/>
</dbReference>